<dbReference type="PANTHER" id="PTHR43000">
    <property type="entry name" value="DTDP-D-GLUCOSE 4,6-DEHYDRATASE-RELATED"/>
    <property type="match status" value="1"/>
</dbReference>
<dbReference type="RefSeq" id="WP_131919271.1">
    <property type="nucleotide sequence ID" value="NZ_JAOQNU010000022.1"/>
</dbReference>
<dbReference type="InterPro" id="IPR001509">
    <property type="entry name" value="Epimerase_deHydtase"/>
</dbReference>
<accession>A0A4R2RJP4</accession>
<dbReference type="Proteomes" id="UP000294813">
    <property type="component" value="Unassembled WGS sequence"/>
</dbReference>
<dbReference type="PRINTS" id="PR01713">
    <property type="entry name" value="NUCEPIMERASE"/>
</dbReference>
<gene>
    <name evidence="3" type="ORF">EDD73_11243</name>
</gene>
<dbReference type="InterPro" id="IPR036291">
    <property type="entry name" value="NAD(P)-bd_dom_sf"/>
</dbReference>
<proteinExistence type="inferred from homology"/>
<comment type="similarity">
    <text evidence="1">Belongs to the NAD(P)-dependent epimerase/dehydratase family.</text>
</comment>
<comment type="caution">
    <text evidence="3">The sequence shown here is derived from an EMBL/GenBank/DDBJ whole genome shotgun (WGS) entry which is preliminary data.</text>
</comment>
<sequence>MHVLVTGGAGFIGSHVVDTLIQRGHTVTVLDDLSTGKRQNVHPQARLIIGDVCQTDWQAPLTEQDNPPEAVIHLAAQVDVQTSLRDPGRDAQVNIIGTLQMLEFCRRQGIQRLVLASSAAVYGEPQRLPIDEEHPVAPMNFYGISKHTPEHYLAVYRQLHGIEGIALRFANVFGPRQDATGEGGVVAIFADHLRRHQAPVIFGDGEQTRDFVFVGDVAAAVIQAMEAPASQLRHHIYNVSTGVPLTVNQLYQTMQDIQGSKLPVNYGPARPGDIQHSYLDSTRIYNDLDWRPRITLADGLALTLAASVE</sequence>
<name>A0A4R2RJP4_9FIRM</name>
<evidence type="ECO:0000259" key="2">
    <source>
        <dbReference type="Pfam" id="PF01370"/>
    </source>
</evidence>
<evidence type="ECO:0000256" key="1">
    <source>
        <dbReference type="ARBA" id="ARBA00007637"/>
    </source>
</evidence>
<protein>
    <submittedName>
        <fullName evidence="3">UDP-glucose 4-epimerase</fullName>
    </submittedName>
</protein>
<reference evidence="3 4" key="1">
    <citation type="submission" date="2019-03" db="EMBL/GenBank/DDBJ databases">
        <title>Genomic Encyclopedia of Type Strains, Phase IV (KMG-IV): sequencing the most valuable type-strain genomes for metagenomic binning, comparative biology and taxonomic classification.</title>
        <authorList>
            <person name="Goeker M."/>
        </authorList>
    </citation>
    <scope>NUCLEOTIDE SEQUENCE [LARGE SCALE GENOMIC DNA]</scope>
    <source>
        <strain evidence="3 4">DSM 11170</strain>
    </source>
</reference>
<dbReference type="Pfam" id="PF01370">
    <property type="entry name" value="Epimerase"/>
    <property type="match status" value="1"/>
</dbReference>
<evidence type="ECO:0000313" key="4">
    <source>
        <dbReference type="Proteomes" id="UP000294813"/>
    </source>
</evidence>
<evidence type="ECO:0000313" key="3">
    <source>
        <dbReference type="EMBL" id="TCP64082.1"/>
    </source>
</evidence>
<organism evidence="3 4">
    <name type="scientific">Heliophilum fasciatum</name>
    <dbReference type="NCBI Taxonomy" id="35700"/>
    <lineage>
        <taxon>Bacteria</taxon>
        <taxon>Bacillati</taxon>
        <taxon>Bacillota</taxon>
        <taxon>Clostridia</taxon>
        <taxon>Eubacteriales</taxon>
        <taxon>Heliobacteriaceae</taxon>
        <taxon>Heliophilum</taxon>
    </lineage>
</organism>
<dbReference type="EMBL" id="SLXT01000012">
    <property type="protein sequence ID" value="TCP64082.1"/>
    <property type="molecule type" value="Genomic_DNA"/>
</dbReference>
<feature type="domain" description="NAD-dependent epimerase/dehydratase" evidence="2">
    <location>
        <begin position="3"/>
        <end position="239"/>
    </location>
</feature>
<dbReference type="OrthoDB" id="244102at2"/>
<dbReference type="Gene3D" id="3.90.25.10">
    <property type="entry name" value="UDP-galactose 4-epimerase, domain 1"/>
    <property type="match status" value="1"/>
</dbReference>
<keyword evidence="4" id="KW-1185">Reference proteome</keyword>
<dbReference type="SUPFAM" id="SSF51735">
    <property type="entry name" value="NAD(P)-binding Rossmann-fold domains"/>
    <property type="match status" value="1"/>
</dbReference>
<dbReference type="AlphaFoldDB" id="A0A4R2RJP4"/>
<dbReference type="Gene3D" id="3.40.50.720">
    <property type="entry name" value="NAD(P)-binding Rossmann-like Domain"/>
    <property type="match status" value="1"/>
</dbReference>